<name>A0ABV5UTQ4_9MICC</name>
<feature type="compositionally biased region" description="Basic and acidic residues" evidence="1">
    <location>
        <begin position="332"/>
        <end position="351"/>
    </location>
</feature>
<evidence type="ECO:0000256" key="1">
    <source>
        <dbReference type="SAM" id="MobiDB-lite"/>
    </source>
</evidence>
<protein>
    <submittedName>
        <fullName evidence="2">SIR2 family protein</fullName>
    </submittedName>
</protein>
<sequence length="377" mass="41737">MKVVLLGAGFSRAISPEMPLMKQLGPLVLERLDLPADTLSPFGGDVEAWLGHLGSDEPWLEDSDNLRSRALFVDGVQAIHDIIVEAQSRTEEETPPWLQRLVAQWSHEKATILTFNYDTLLERALAEVVGARGFGDLYQIALEQRQPVDAAVYPSGGPALRESPALYKLHGSVNWLHGGERAPSTERFVLREDHIPPYLHEDLSPFVVPPASSKSHYYDRAPLRVQWKRAAAALREATAVDVIGYSFPPSDSGTRTFLGTNTGESVPLTLVDPSPEAHSRLNNMFPNRGEAAWFESVEDFVEATCGDLVIAWRENRGEHPGLHMEVNGIRSMEPRQGDSDPSLRDRLREDYPGAGEPIEVTLPNGTQAWRLLSPAKS</sequence>
<organism evidence="2 3">
    <name type="scientific">Arthrobacter methylotrophus</name>
    <dbReference type="NCBI Taxonomy" id="121291"/>
    <lineage>
        <taxon>Bacteria</taxon>
        <taxon>Bacillati</taxon>
        <taxon>Actinomycetota</taxon>
        <taxon>Actinomycetes</taxon>
        <taxon>Micrococcales</taxon>
        <taxon>Micrococcaceae</taxon>
        <taxon>Arthrobacter</taxon>
    </lineage>
</organism>
<accession>A0ABV5UTQ4</accession>
<dbReference type="EMBL" id="JBHMBH010000033">
    <property type="protein sequence ID" value="MFB9715555.1"/>
    <property type="molecule type" value="Genomic_DNA"/>
</dbReference>
<gene>
    <name evidence="2" type="ORF">ACFFPI_15745</name>
</gene>
<comment type="caution">
    <text evidence="2">The sequence shown here is derived from an EMBL/GenBank/DDBJ whole genome shotgun (WGS) entry which is preliminary data.</text>
</comment>
<reference evidence="2 3" key="1">
    <citation type="submission" date="2024-09" db="EMBL/GenBank/DDBJ databases">
        <authorList>
            <person name="Sun Q."/>
            <person name="Mori K."/>
        </authorList>
    </citation>
    <scope>NUCLEOTIDE SEQUENCE [LARGE SCALE GENOMIC DNA]</scope>
    <source>
        <strain evidence="2 3">JCM 13519</strain>
    </source>
</reference>
<proteinExistence type="predicted"/>
<dbReference type="Pfam" id="PF13289">
    <property type="entry name" value="SIR2_2"/>
    <property type="match status" value="1"/>
</dbReference>
<evidence type="ECO:0000313" key="3">
    <source>
        <dbReference type="Proteomes" id="UP001589536"/>
    </source>
</evidence>
<dbReference type="RefSeq" id="WP_345051595.1">
    <property type="nucleotide sequence ID" value="NZ_BAABED010000001.1"/>
</dbReference>
<keyword evidence="3" id="KW-1185">Reference proteome</keyword>
<dbReference type="Proteomes" id="UP001589536">
    <property type="component" value="Unassembled WGS sequence"/>
</dbReference>
<evidence type="ECO:0000313" key="2">
    <source>
        <dbReference type="EMBL" id="MFB9715555.1"/>
    </source>
</evidence>
<feature type="region of interest" description="Disordered" evidence="1">
    <location>
        <begin position="328"/>
        <end position="360"/>
    </location>
</feature>